<evidence type="ECO:0000256" key="6">
    <source>
        <dbReference type="ARBA" id="ARBA00022741"/>
    </source>
</evidence>
<dbReference type="AlphaFoldDB" id="A0A059J6J5"/>
<dbReference type="InterPro" id="IPR012715">
    <property type="entry name" value="Chap_CCT_alpha"/>
</dbReference>
<evidence type="ECO:0000256" key="7">
    <source>
        <dbReference type="ARBA" id="ARBA00022840"/>
    </source>
</evidence>
<gene>
    <name evidence="11" type="ORF">H109_04997</name>
</gene>
<dbReference type="OrthoDB" id="10248520at2759"/>
<evidence type="ECO:0000256" key="8">
    <source>
        <dbReference type="ARBA" id="ARBA00023186"/>
    </source>
</evidence>
<comment type="subcellular location">
    <subcellularLocation>
        <location evidence="1">Cytoplasm</location>
    </subcellularLocation>
</comment>
<evidence type="ECO:0000256" key="9">
    <source>
        <dbReference type="ARBA" id="ARBA00030049"/>
    </source>
</evidence>
<dbReference type="FunFam" id="3.50.7.10:FF:000009">
    <property type="entry name" value="T-complex protein 1 subunit alpha"/>
    <property type="match status" value="1"/>
</dbReference>
<dbReference type="GO" id="GO:0051082">
    <property type="term" value="F:unfolded protein binding"/>
    <property type="evidence" value="ECO:0007669"/>
    <property type="project" value="InterPro"/>
</dbReference>
<dbReference type="Pfam" id="PF00118">
    <property type="entry name" value="Cpn60_TCP1"/>
    <property type="match status" value="1"/>
</dbReference>
<keyword evidence="12" id="KW-1185">Reference proteome</keyword>
<dbReference type="PRINTS" id="PR00304">
    <property type="entry name" value="TCOMPLEXTCP1"/>
</dbReference>
<dbReference type="Gene3D" id="3.30.260.10">
    <property type="entry name" value="TCP-1-like chaperonin intermediate domain"/>
    <property type="match status" value="1"/>
</dbReference>
<keyword evidence="5" id="KW-0963">Cytoplasm</keyword>
<keyword evidence="8 10" id="KW-0143">Chaperone</keyword>
<accession>A0A059J6J5</accession>
<evidence type="ECO:0000313" key="11">
    <source>
        <dbReference type="EMBL" id="KDB23097.1"/>
    </source>
</evidence>
<keyword evidence="7 10" id="KW-0067">ATP-binding</keyword>
<dbReference type="SUPFAM" id="SSF54849">
    <property type="entry name" value="GroEL-intermediate domain like"/>
    <property type="match status" value="1"/>
</dbReference>
<dbReference type="GO" id="GO:0140662">
    <property type="term" value="F:ATP-dependent protein folding chaperone"/>
    <property type="evidence" value="ECO:0007669"/>
    <property type="project" value="InterPro"/>
</dbReference>
<proteinExistence type="inferred from homology"/>
<evidence type="ECO:0000256" key="10">
    <source>
        <dbReference type="RuleBase" id="RU004187"/>
    </source>
</evidence>
<evidence type="ECO:0000256" key="1">
    <source>
        <dbReference type="ARBA" id="ARBA00004496"/>
    </source>
</evidence>
<dbReference type="NCBIfam" id="NF041083">
    <property type="entry name" value="thermosome_beta"/>
    <property type="match status" value="1"/>
</dbReference>
<dbReference type="OMA" id="RGPNDYQ"/>
<dbReference type="Gene3D" id="3.50.7.10">
    <property type="entry name" value="GroEL"/>
    <property type="match status" value="1"/>
</dbReference>
<name>A0A059J6J5_TRIIM</name>
<dbReference type="GO" id="GO:0016887">
    <property type="term" value="F:ATP hydrolysis activity"/>
    <property type="evidence" value="ECO:0007669"/>
    <property type="project" value="InterPro"/>
</dbReference>
<dbReference type="InterPro" id="IPR027413">
    <property type="entry name" value="GROEL-like_equatorial_sf"/>
</dbReference>
<dbReference type="EMBL" id="AOKY01000320">
    <property type="protein sequence ID" value="KDB23097.1"/>
    <property type="molecule type" value="Genomic_DNA"/>
</dbReference>
<dbReference type="Proteomes" id="UP000024533">
    <property type="component" value="Unassembled WGS sequence"/>
</dbReference>
<evidence type="ECO:0000256" key="4">
    <source>
        <dbReference type="ARBA" id="ARBA00014424"/>
    </source>
</evidence>
<dbReference type="InterPro" id="IPR053374">
    <property type="entry name" value="TCP-1_chaperonin"/>
</dbReference>
<dbReference type="GO" id="GO:0005832">
    <property type="term" value="C:chaperonin-containing T-complex"/>
    <property type="evidence" value="ECO:0007669"/>
    <property type="project" value="UniProtKB-ARBA"/>
</dbReference>
<dbReference type="CDD" id="cd03335">
    <property type="entry name" value="TCP1_alpha"/>
    <property type="match status" value="1"/>
</dbReference>
<dbReference type="PROSITE" id="PS00751">
    <property type="entry name" value="TCP1_2"/>
    <property type="match status" value="1"/>
</dbReference>
<evidence type="ECO:0000256" key="3">
    <source>
        <dbReference type="ARBA" id="ARBA00011531"/>
    </source>
</evidence>
<dbReference type="FunFam" id="1.10.560.10:FF:000070">
    <property type="entry name" value="Uncharacterized protein"/>
    <property type="match status" value="1"/>
</dbReference>
<protein>
    <recommendedName>
        <fullName evidence="4">T-complex protein 1 subunit alpha</fullName>
    </recommendedName>
    <alternativeName>
        <fullName evidence="9">CCT-alpha</fullName>
    </alternativeName>
</protein>
<reference evidence="11 12" key="1">
    <citation type="submission" date="2014-02" db="EMBL/GenBank/DDBJ databases">
        <title>The Genome Sequence of Trichophyton interdigitale MR816.</title>
        <authorList>
            <consortium name="The Broad Institute Genomics Platform"/>
            <person name="Cuomo C.A."/>
            <person name="White T.C."/>
            <person name="Graser Y."/>
            <person name="Martinez-Rossi N."/>
            <person name="Heitman J."/>
            <person name="Young S.K."/>
            <person name="Zeng Q."/>
            <person name="Gargeya S."/>
            <person name="Abouelleil A."/>
            <person name="Alvarado L."/>
            <person name="Chapman S.B."/>
            <person name="Gainer-Dewar J."/>
            <person name="Goldberg J."/>
            <person name="Griggs A."/>
            <person name="Gujja S."/>
            <person name="Hansen M."/>
            <person name="Howarth C."/>
            <person name="Imamovic A."/>
            <person name="Larimer J."/>
            <person name="Martinez D."/>
            <person name="Murphy C."/>
            <person name="Pearson M.D."/>
            <person name="Persinoti G."/>
            <person name="Poon T."/>
            <person name="Priest M."/>
            <person name="Roberts A.D."/>
            <person name="Saif S."/>
            <person name="Shea T.D."/>
            <person name="Sykes S.N."/>
            <person name="Wortman J."/>
            <person name="Nusbaum C."/>
            <person name="Birren B."/>
        </authorList>
    </citation>
    <scope>NUCLEOTIDE SEQUENCE [LARGE SCALE GENOMIC DNA]</scope>
    <source>
        <strain evidence="11 12">MR816</strain>
    </source>
</reference>
<dbReference type="InterPro" id="IPR054827">
    <property type="entry name" value="thermosome_alpha"/>
</dbReference>
<dbReference type="PROSITE" id="PS00995">
    <property type="entry name" value="TCP1_3"/>
    <property type="match status" value="1"/>
</dbReference>
<comment type="subunit">
    <text evidence="3">Heterooligomeric complex of about 850 to 900 kDa that forms two stacked rings, 12 to 16 nm in diameter.</text>
</comment>
<dbReference type="SUPFAM" id="SSF52029">
    <property type="entry name" value="GroEL apical domain-like"/>
    <property type="match status" value="1"/>
</dbReference>
<dbReference type="STRING" id="1215338.A0A059J6J5"/>
<dbReference type="NCBIfam" id="NF041082">
    <property type="entry name" value="thermosome_alpha"/>
    <property type="match status" value="1"/>
</dbReference>
<evidence type="ECO:0000256" key="2">
    <source>
        <dbReference type="ARBA" id="ARBA00008020"/>
    </source>
</evidence>
<dbReference type="SUPFAM" id="SSF48592">
    <property type="entry name" value="GroEL equatorial domain-like"/>
    <property type="match status" value="1"/>
</dbReference>
<dbReference type="GO" id="GO:0005524">
    <property type="term" value="F:ATP binding"/>
    <property type="evidence" value="ECO:0007669"/>
    <property type="project" value="UniProtKB-KW"/>
</dbReference>
<dbReference type="InterPro" id="IPR027410">
    <property type="entry name" value="TCP-1-like_intermed_sf"/>
</dbReference>
<sequence length="566" mass="61586">MASIFEQSRNSGTLFLGGTKLSGSDIRDQNVLATQAIANVVKSSFGPSGLDKMMVDDIGDVTVTNDGATILSLLDVEHPAGKILVDLAQQQDKEVGDGTTSVVLIAAELLRRGNELMKNRIHPTTIITGYRLALREAVKYMNENISIKVENLEKDSMLNIAKTSMSSKIIGSDMDFFAKMVVDAMLSVKTTSPKGEVKYPVKAVNLLKAHGKSATESILVNGYALNCTIASQAMPTRITDAKIACLDMNLQKERMKLGVHITVEDPTQLEKIREREAGIVIDRIEMILKAGANVIFTTKGIDDMCLKMFVEKGAMAVRRCKKEDLRRIAKATGATLLSTLSDLNGDEKFETSSLGYADEVVQERISDDECILVKGTKVFSSASIILRGSNDFQLDEMERSVHDSLCAVKRTLESGSIVPGGGAVETALHIYLEEFASTVSSREQLAIGEFAQSLLIIPKTLAVNAAKDASELVAQLRSRHAHALRVQEGVANEADKAIAKQKNYRNYGLELLKGRVTDSVKAGVLEPSMSKVKQLKSAVEACIAIMRIDTMIKLDPEKREDDGHGH</sequence>
<dbReference type="Gene3D" id="1.10.560.10">
    <property type="entry name" value="GroEL-like equatorial domain"/>
    <property type="match status" value="1"/>
</dbReference>
<organism evidence="11 12">
    <name type="scientific">Trichophyton interdigitale (strain MR816)</name>
    <dbReference type="NCBI Taxonomy" id="1215338"/>
    <lineage>
        <taxon>Eukaryota</taxon>
        <taxon>Fungi</taxon>
        <taxon>Dikarya</taxon>
        <taxon>Ascomycota</taxon>
        <taxon>Pezizomycotina</taxon>
        <taxon>Eurotiomycetes</taxon>
        <taxon>Eurotiomycetidae</taxon>
        <taxon>Onygenales</taxon>
        <taxon>Arthrodermataceae</taxon>
        <taxon>Trichophyton</taxon>
    </lineage>
</organism>
<comment type="caution">
    <text evidence="11">The sequence shown here is derived from an EMBL/GenBank/DDBJ whole genome shotgun (WGS) entry which is preliminary data.</text>
</comment>
<dbReference type="InterPro" id="IPR017998">
    <property type="entry name" value="Chaperone_TCP-1"/>
</dbReference>
<dbReference type="InterPro" id="IPR002423">
    <property type="entry name" value="Cpn60/GroEL/TCP-1"/>
</dbReference>
<evidence type="ECO:0000313" key="12">
    <source>
        <dbReference type="Proteomes" id="UP000024533"/>
    </source>
</evidence>
<dbReference type="PROSITE" id="PS00750">
    <property type="entry name" value="TCP1_1"/>
    <property type="match status" value="1"/>
</dbReference>
<comment type="similarity">
    <text evidence="2 10">Belongs to the TCP-1 chaperonin family.</text>
</comment>
<evidence type="ECO:0000256" key="5">
    <source>
        <dbReference type="ARBA" id="ARBA00022490"/>
    </source>
</evidence>
<keyword evidence="6 10" id="KW-0547">Nucleotide-binding</keyword>
<dbReference type="PANTHER" id="PTHR11353">
    <property type="entry name" value="CHAPERONIN"/>
    <property type="match status" value="1"/>
</dbReference>
<dbReference type="InterPro" id="IPR002194">
    <property type="entry name" value="Chaperonin_TCP-1_CS"/>
</dbReference>
<dbReference type="NCBIfam" id="TIGR02340">
    <property type="entry name" value="chap_CCT_alpha"/>
    <property type="match status" value="1"/>
</dbReference>
<dbReference type="InterPro" id="IPR027409">
    <property type="entry name" value="GroEL-like_apical_dom_sf"/>
</dbReference>